<evidence type="ECO:0000256" key="4">
    <source>
        <dbReference type="ARBA" id="ARBA00010772"/>
    </source>
</evidence>
<keyword evidence="7 12" id="KW-0479">Metal-binding</keyword>
<comment type="function">
    <text evidence="2">Involved in the synthesis of the GDP-mannose and dolichol-phosphate-mannose required for a number of critical mannosyl transfer reactions.</text>
</comment>
<dbReference type="Gene3D" id="2.60.120.10">
    <property type="entry name" value="Jelly Rolls"/>
    <property type="match status" value="2"/>
</dbReference>
<dbReference type="PIRSF" id="PIRSF001480">
    <property type="entry name" value="Mannose-6-phosphate_isomerase"/>
    <property type="match status" value="1"/>
</dbReference>
<evidence type="ECO:0000256" key="2">
    <source>
        <dbReference type="ARBA" id="ARBA00002564"/>
    </source>
</evidence>
<organism evidence="14 15">
    <name type="scientific">Trichoderma guizhouense</name>
    <dbReference type="NCBI Taxonomy" id="1491466"/>
    <lineage>
        <taxon>Eukaryota</taxon>
        <taxon>Fungi</taxon>
        <taxon>Dikarya</taxon>
        <taxon>Ascomycota</taxon>
        <taxon>Pezizomycotina</taxon>
        <taxon>Sordariomycetes</taxon>
        <taxon>Hypocreomycetidae</taxon>
        <taxon>Hypocreales</taxon>
        <taxon>Hypocreaceae</taxon>
        <taxon>Trichoderma</taxon>
    </lineage>
</organism>
<feature type="binding site" evidence="12">
    <location>
        <position position="121"/>
    </location>
    <ligand>
        <name>Zn(2+)</name>
        <dbReference type="ChEBI" id="CHEBI:29105"/>
    </ligand>
</feature>
<comment type="caution">
    <text evidence="14">The sequence shown here is derived from an EMBL/GenBank/DDBJ whole genome shotgun (WGS) entry which is preliminary data.</text>
</comment>
<dbReference type="Gene3D" id="1.10.441.10">
    <property type="entry name" value="Phosphomannose Isomerase, domain 2"/>
    <property type="match status" value="1"/>
</dbReference>
<dbReference type="InterPro" id="IPR046457">
    <property type="entry name" value="PMI_typeI_cat"/>
</dbReference>
<dbReference type="GO" id="GO:0004476">
    <property type="term" value="F:mannose-6-phosphate isomerase activity"/>
    <property type="evidence" value="ECO:0007669"/>
    <property type="project" value="UniProtKB-EC"/>
</dbReference>
<proteinExistence type="inferred from homology"/>
<dbReference type="GO" id="GO:0009298">
    <property type="term" value="P:GDP-mannose biosynthetic process"/>
    <property type="evidence" value="ECO:0007669"/>
    <property type="project" value="UniProtKB-UniPathway"/>
</dbReference>
<evidence type="ECO:0000256" key="3">
    <source>
        <dbReference type="ARBA" id="ARBA00004666"/>
    </source>
</evidence>
<dbReference type="InterPro" id="IPR016305">
    <property type="entry name" value="Mannose-6-P_Isomerase"/>
</dbReference>
<feature type="binding site" evidence="12">
    <location>
        <position position="148"/>
    </location>
    <ligand>
        <name>Zn(2+)</name>
        <dbReference type="ChEBI" id="CHEBI:29105"/>
    </ligand>
</feature>
<reference evidence="14 15" key="1">
    <citation type="submission" date="2016-04" db="EMBL/GenBank/DDBJ databases">
        <title>Multiple horizontal gene transfer events from other fungi enriched the ability of the initially mycotrophic fungus Trichoderma (Ascomycota) to feed on dead plant biomass.</title>
        <authorList>
            <person name="Atanasova L."/>
            <person name="Chenthamara K."/>
            <person name="Zhang J."/>
            <person name="Grujic M."/>
            <person name="Henrissat B."/>
            <person name="Kuo A."/>
            <person name="Aertz A."/>
            <person name="Salamov A."/>
            <person name="Lipzen A."/>
            <person name="Labutti K."/>
            <person name="Barry K."/>
            <person name="Miao Y."/>
            <person name="Rahimi M.J."/>
            <person name="Shen Q."/>
            <person name="Grigoriev I.V."/>
            <person name="Kubicek C.P."/>
            <person name="Druzhinina I.S."/>
        </authorList>
    </citation>
    <scope>NUCLEOTIDE SEQUENCE [LARGE SCALE GENOMIC DNA]</scope>
    <source>
        <strain evidence="14 15">NJAU 4742</strain>
    </source>
</reference>
<dbReference type="InterPro" id="IPR014710">
    <property type="entry name" value="RmlC-like_jellyroll"/>
</dbReference>
<sequence>MASQSRLFQLSGTCNNYPWGKKGRDSLAARLCEKTPGTDFAINDDEYYSEMWFGDYPDFPGRDLETGQTLAEILKEHKEKLLGSYSIKKFGNNLPFLPKACRILSLGSSHILSIGKALPLQIHPNKSLAAKLHEKDPEKFSDTNHKPEIAVALSQFELFAGWRDLGQISAIFNIPSLRRFIPEGSHSWNEETLRSVVRGILKADEQTVQNIEEDLKRQSQEDIEKLGYPSSMFELIRRLQSQYSATDPGVLIAILCMNYLVLEPGEAIFIPADGVHCYLSGDIVECMARSNNMLSGGLCPVADRDNIDLFSETLKIDSSTRVDNLRLPANPSKDGASGHTLVYQPPISEFDMIRIEMTAGTEELIWNHKGPTVAIAVSGEGTIRGDGKELAVKTGFIFFIAAETETMLRAKTGMRIYAAVIR</sequence>
<comment type="similarity">
    <text evidence="4">Belongs to the mannose-6-phosphate isomerase type 1 family.</text>
</comment>
<evidence type="ECO:0000256" key="10">
    <source>
        <dbReference type="ARBA" id="ARBA00029741"/>
    </source>
</evidence>
<evidence type="ECO:0000256" key="11">
    <source>
        <dbReference type="ARBA" id="ARBA00030762"/>
    </source>
</evidence>
<dbReference type="EMBL" id="LVVK01000011">
    <property type="protein sequence ID" value="OPB42871.1"/>
    <property type="molecule type" value="Genomic_DNA"/>
</dbReference>
<evidence type="ECO:0000256" key="1">
    <source>
        <dbReference type="ARBA" id="ARBA00000757"/>
    </source>
</evidence>
<dbReference type="EC" id="5.3.1.8" evidence="5"/>
<dbReference type="Proteomes" id="UP000191004">
    <property type="component" value="Unassembled WGS sequence"/>
</dbReference>
<dbReference type="InterPro" id="IPR011051">
    <property type="entry name" value="RmlC_Cupin_sf"/>
</dbReference>
<feature type="domain" description="Phosphomannose isomerase type I catalytic" evidence="13">
    <location>
        <begin position="7"/>
        <end position="164"/>
    </location>
</feature>
<comment type="cofactor">
    <cofactor evidence="12">
        <name>Zn(2+)</name>
        <dbReference type="ChEBI" id="CHEBI:29105"/>
    </cofactor>
    <text evidence="12">Binds 1 zinc ion per subunit.</text>
</comment>
<evidence type="ECO:0000256" key="6">
    <source>
        <dbReference type="ARBA" id="ARBA00018236"/>
    </source>
</evidence>
<dbReference type="UniPathway" id="UPA00126">
    <property type="reaction ID" value="UER00423"/>
</dbReference>
<dbReference type="PANTHER" id="PTHR10309:SF4">
    <property type="entry name" value="MANNOSE-6-PHOSPHATE ISOMERASE"/>
    <property type="match status" value="1"/>
</dbReference>
<evidence type="ECO:0000256" key="12">
    <source>
        <dbReference type="PIRSR" id="PIRSR001480-2"/>
    </source>
</evidence>
<dbReference type="SUPFAM" id="SSF51182">
    <property type="entry name" value="RmlC-like cupins"/>
    <property type="match status" value="1"/>
</dbReference>
<dbReference type="CDD" id="cd07011">
    <property type="entry name" value="cupin_PMI_type_I_N"/>
    <property type="match status" value="1"/>
</dbReference>
<dbReference type="GO" id="GO:0005975">
    <property type="term" value="P:carbohydrate metabolic process"/>
    <property type="evidence" value="ECO:0007669"/>
    <property type="project" value="InterPro"/>
</dbReference>
<evidence type="ECO:0000313" key="15">
    <source>
        <dbReference type="Proteomes" id="UP000191004"/>
    </source>
</evidence>
<keyword evidence="8 12" id="KW-0862">Zinc</keyword>
<dbReference type="GO" id="GO:0005829">
    <property type="term" value="C:cytosol"/>
    <property type="evidence" value="ECO:0007669"/>
    <property type="project" value="TreeGrafter"/>
</dbReference>
<comment type="catalytic activity">
    <reaction evidence="1">
        <text>D-mannose 6-phosphate = D-fructose 6-phosphate</text>
        <dbReference type="Rhea" id="RHEA:12356"/>
        <dbReference type="ChEBI" id="CHEBI:58735"/>
        <dbReference type="ChEBI" id="CHEBI:61527"/>
        <dbReference type="EC" id="5.3.1.8"/>
    </reaction>
</comment>
<evidence type="ECO:0000259" key="13">
    <source>
        <dbReference type="Pfam" id="PF20511"/>
    </source>
</evidence>
<evidence type="ECO:0000256" key="8">
    <source>
        <dbReference type="ARBA" id="ARBA00022833"/>
    </source>
</evidence>
<evidence type="ECO:0000256" key="5">
    <source>
        <dbReference type="ARBA" id="ARBA00011956"/>
    </source>
</evidence>
<protein>
    <recommendedName>
        <fullName evidence="6">Mannose-6-phosphate isomerase</fullName>
        <ecNumber evidence="5">5.3.1.8</ecNumber>
    </recommendedName>
    <alternativeName>
        <fullName evidence="10">Phosphohexomutase</fullName>
    </alternativeName>
    <alternativeName>
        <fullName evidence="11">Phosphomannose isomerase</fullName>
    </alternativeName>
</protein>
<dbReference type="OrthoDB" id="6605218at2759"/>
<dbReference type="GO" id="GO:0008270">
    <property type="term" value="F:zinc ion binding"/>
    <property type="evidence" value="ECO:0007669"/>
    <property type="project" value="InterPro"/>
</dbReference>
<feature type="binding site" evidence="12">
    <location>
        <position position="276"/>
    </location>
    <ligand>
        <name>Zn(2+)</name>
        <dbReference type="ChEBI" id="CHEBI:29105"/>
    </ligand>
</feature>
<accession>A0A1T3CP78</accession>
<dbReference type="PRINTS" id="PR00714">
    <property type="entry name" value="MAN6PISMRASE"/>
</dbReference>
<keyword evidence="15" id="KW-1185">Reference proteome</keyword>
<evidence type="ECO:0000256" key="7">
    <source>
        <dbReference type="ARBA" id="ARBA00022723"/>
    </source>
</evidence>
<evidence type="ECO:0000256" key="9">
    <source>
        <dbReference type="ARBA" id="ARBA00023235"/>
    </source>
</evidence>
<evidence type="ECO:0000313" key="14">
    <source>
        <dbReference type="EMBL" id="OPB42871.1"/>
    </source>
</evidence>
<feature type="binding site" evidence="12">
    <location>
        <position position="123"/>
    </location>
    <ligand>
        <name>Zn(2+)</name>
        <dbReference type="ChEBI" id="CHEBI:29105"/>
    </ligand>
</feature>
<dbReference type="AlphaFoldDB" id="A0A1T3CP78"/>
<comment type="pathway">
    <text evidence="3">Nucleotide-sugar biosynthesis; GDP-alpha-D-mannose biosynthesis; alpha-D-mannose 1-phosphate from D-fructose 6-phosphate: step 1/2.</text>
</comment>
<gene>
    <name evidence="14" type="ORF">A0O28_0085070</name>
</gene>
<dbReference type="Pfam" id="PF20511">
    <property type="entry name" value="PMI_typeI_cat"/>
    <property type="match status" value="1"/>
</dbReference>
<name>A0A1T3CP78_9HYPO</name>
<dbReference type="InterPro" id="IPR001250">
    <property type="entry name" value="Man6P_Isoase-1"/>
</dbReference>
<dbReference type="PANTHER" id="PTHR10309">
    <property type="entry name" value="MANNOSE-6-PHOSPHATE ISOMERASE"/>
    <property type="match status" value="1"/>
</dbReference>
<keyword evidence="9 14" id="KW-0413">Isomerase</keyword>
<dbReference type="NCBIfam" id="TIGR00218">
    <property type="entry name" value="manA"/>
    <property type="match status" value="1"/>
</dbReference>